<dbReference type="eggNOG" id="COG0534">
    <property type="taxonomic scope" value="Bacteria"/>
</dbReference>
<keyword evidence="6 7" id="KW-0472">Membrane</keyword>
<evidence type="ECO:0000313" key="9">
    <source>
        <dbReference type="Proteomes" id="UP000030003"/>
    </source>
</evidence>
<keyword evidence="5 7" id="KW-1133">Transmembrane helix</keyword>
<sequence>MDFTQGAIPPKLVRFSLPILLANLLQASMQLVNGLWVGNLLGSEAFAAVTVATTLLAMVLAFVLGINNATLTIFAQLRGAGDDPGMDRFLGGFTLVLLVLSLMVGGAGFVLAGPLLVLLDTPPAILAEARSYLQVGFAGTLFLVGYNFVGTLLRAFGDSRTPLYFVLLATALAAVLAPALIAGLGMGVAGASYAVVLGQAAAFLYSLWYLARRSSPYRLRPRPSGVAELRTILELGVPSGVQMVVIYAGMTVILSLVNSFGPDVVAGFGAAQRLDSIILLPAVALGTAVNAMAAQNIGAGQWPRVGRISRTGVWHNLAVMAAIAAVLLAWAEPLVRLFIRDEGSVAFGVSYLRTIAVFYPFIGLNFILNGVVRGSGAMFQVLVLNIISLWILRVPLAYWLASHLGERGIALGIGISFVVSSAVSAAYYRWGGWRERRLLRDAPAAGAG</sequence>
<keyword evidence="4 7" id="KW-0812">Transmembrane</keyword>
<accession>A0A0A0M9T5</accession>
<feature type="transmembrane region" description="Helical" evidence="7">
    <location>
        <begin position="163"/>
        <end position="185"/>
    </location>
</feature>
<dbReference type="PANTHER" id="PTHR43549:SF3">
    <property type="entry name" value="MULTIDRUG RESISTANCE PROTEIN YPNP-RELATED"/>
    <property type="match status" value="1"/>
</dbReference>
<dbReference type="STRING" id="1385515.GCA_000423325_01598"/>
<comment type="caution">
    <text evidence="8">The sequence shown here is derived from an EMBL/GenBank/DDBJ whole genome shotgun (WGS) entry which is preliminary data.</text>
</comment>
<organism evidence="8 9">
    <name type="scientific">Lysobacter defluvii IMMIB APB-9 = DSM 18482</name>
    <dbReference type="NCBI Taxonomy" id="1385515"/>
    <lineage>
        <taxon>Bacteria</taxon>
        <taxon>Pseudomonadati</taxon>
        <taxon>Pseudomonadota</taxon>
        <taxon>Gammaproteobacteria</taxon>
        <taxon>Lysobacterales</taxon>
        <taxon>Lysobacteraceae</taxon>
        <taxon>Novilysobacter</taxon>
    </lineage>
</organism>
<evidence type="ECO:0000256" key="4">
    <source>
        <dbReference type="ARBA" id="ARBA00022692"/>
    </source>
</evidence>
<feature type="transmembrane region" description="Helical" evidence="7">
    <location>
        <begin position="379"/>
        <end position="401"/>
    </location>
</feature>
<gene>
    <name evidence="8" type="ORF">N791_13990</name>
</gene>
<dbReference type="EMBL" id="AVBH01000050">
    <property type="protein sequence ID" value="KGO98772.1"/>
    <property type="molecule type" value="Genomic_DNA"/>
</dbReference>
<evidence type="ECO:0000256" key="2">
    <source>
        <dbReference type="ARBA" id="ARBA00022448"/>
    </source>
</evidence>
<dbReference type="InterPro" id="IPR048279">
    <property type="entry name" value="MdtK-like"/>
</dbReference>
<dbReference type="InterPro" id="IPR002528">
    <property type="entry name" value="MATE_fam"/>
</dbReference>
<evidence type="ECO:0000313" key="8">
    <source>
        <dbReference type="EMBL" id="KGO98772.1"/>
    </source>
</evidence>
<dbReference type="InterPro" id="IPR052031">
    <property type="entry name" value="Membrane_Transporter-Flippase"/>
</dbReference>
<dbReference type="AlphaFoldDB" id="A0A0A0M9T5"/>
<evidence type="ECO:0000256" key="5">
    <source>
        <dbReference type="ARBA" id="ARBA00022989"/>
    </source>
</evidence>
<feature type="transmembrane region" description="Helical" evidence="7">
    <location>
        <begin position="351"/>
        <end position="372"/>
    </location>
</feature>
<dbReference type="PIRSF" id="PIRSF006603">
    <property type="entry name" value="DinF"/>
    <property type="match status" value="1"/>
</dbReference>
<dbReference type="GO" id="GO:0042910">
    <property type="term" value="F:xenobiotic transmembrane transporter activity"/>
    <property type="evidence" value="ECO:0007669"/>
    <property type="project" value="InterPro"/>
</dbReference>
<protein>
    <submittedName>
        <fullName evidence="8">Multidrug transporter</fullName>
    </submittedName>
</protein>
<feature type="transmembrane region" description="Helical" evidence="7">
    <location>
        <begin position="89"/>
        <end position="112"/>
    </location>
</feature>
<dbReference type="RefSeq" id="WP_027069940.1">
    <property type="nucleotide sequence ID" value="NZ_AUHT01000008.1"/>
</dbReference>
<evidence type="ECO:0000256" key="3">
    <source>
        <dbReference type="ARBA" id="ARBA00022475"/>
    </source>
</evidence>
<feature type="transmembrane region" description="Helical" evidence="7">
    <location>
        <begin position="191"/>
        <end position="211"/>
    </location>
</feature>
<dbReference type="PANTHER" id="PTHR43549">
    <property type="entry name" value="MULTIDRUG RESISTANCE PROTEIN YPNP-RELATED"/>
    <property type="match status" value="1"/>
</dbReference>
<dbReference type="NCBIfam" id="TIGR00797">
    <property type="entry name" value="matE"/>
    <property type="match status" value="1"/>
</dbReference>
<keyword evidence="2" id="KW-0813">Transport</keyword>
<feature type="transmembrane region" description="Helical" evidence="7">
    <location>
        <begin position="12"/>
        <end position="33"/>
    </location>
</feature>
<dbReference type="GO" id="GO:0005886">
    <property type="term" value="C:plasma membrane"/>
    <property type="evidence" value="ECO:0007669"/>
    <property type="project" value="UniProtKB-SubCell"/>
</dbReference>
<feature type="transmembrane region" description="Helical" evidence="7">
    <location>
        <begin position="407"/>
        <end position="430"/>
    </location>
</feature>
<comment type="subcellular location">
    <subcellularLocation>
        <location evidence="1">Cell inner membrane</location>
        <topology evidence="1">Multi-pass membrane protein</topology>
    </subcellularLocation>
</comment>
<reference evidence="8 9" key="1">
    <citation type="submission" date="2013-08" db="EMBL/GenBank/DDBJ databases">
        <title>Genomic analysis of Lysobacter defluvii.</title>
        <authorList>
            <person name="Wang Q."/>
            <person name="Wang G."/>
        </authorList>
    </citation>
    <scope>NUCLEOTIDE SEQUENCE [LARGE SCALE GENOMIC DNA]</scope>
    <source>
        <strain evidence="8 9">IMMIB APB-9</strain>
    </source>
</reference>
<proteinExistence type="predicted"/>
<feature type="transmembrane region" description="Helical" evidence="7">
    <location>
        <begin position="277"/>
        <end position="293"/>
    </location>
</feature>
<evidence type="ECO:0000256" key="6">
    <source>
        <dbReference type="ARBA" id="ARBA00023136"/>
    </source>
</evidence>
<feature type="transmembrane region" description="Helical" evidence="7">
    <location>
        <begin position="132"/>
        <end position="156"/>
    </location>
</feature>
<dbReference type="GO" id="GO:0015297">
    <property type="term" value="F:antiporter activity"/>
    <property type="evidence" value="ECO:0007669"/>
    <property type="project" value="InterPro"/>
</dbReference>
<dbReference type="Pfam" id="PF01554">
    <property type="entry name" value="MatE"/>
    <property type="match status" value="2"/>
</dbReference>
<evidence type="ECO:0000256" key="7">
    <source>
        <dbReference type="SAM" id="Phobius"/>
    </source>
</evidence>
<keyword evidence="9" id="KW-1185">Reference proteome</keyword>
<feature type="transmembrane region" description="Helical" evidence="7">
    <location>
        <begin position="313"/>
        <end position="331"/>
    </location>
</feature>
<evidence type="ECO:0000256" key="1">
    <source>
        <dbReference type="ARBA" id="ARBA00004429"/>
    </source>
</evidence>
<dbReference type="Proteomes" id="UP000030003">
    <property type="component" value="Unassembled WGS sequence"/>
</dbReference>
<feature type="transmembrane region" description="Helical" evidence="7">
    <location>
        <begin position="45"/>
        <end position="68"/>
    </location>
</feature>
<keyword evidence="3" id="KW-1003">Cell membrane</keyword>
<name>A0A0A0M9T5_9GAMM</name>
<feature type="transmembrane region" description="Helical" evidence="7">
    <location>
        <begin position="232"/>
        <end position="257"/>
    </location>
</feature>
<dbReference type="CDD" id="cd13138">
    <property type="entry name" value="MATE_yoeA_like"/>
    <property type="match status" value="1"/>
</dbReference>
<dbReference type="OrthoDB" id="9806302at2"/>